<dbReference type="Gene3D" id="3.90.70.10">
    <property type="entry name" value="Cysteine proteinases"/>
    <property type="match status" value="1"/>
</dbReference>
<dbReference type="EMBL" id="MU005585">
    <property type="protein sequence ID" value="KAF2683030.1"/>
    <property type="molecule type" value="Genomic_DNA"/>
</dbReference>
<reference evidence="2" key="1">
    <citation type="journal article" date="2020" name="Stud. Mycol.">
        <title>101 Dothideomycetes genomes: a test case for predicting lifestyles and emergence of pathogens.</title>
        <authorList>
            <person name="Haridas S."/>
            <person name="Albert R."/>
            <person name="Binder M."/>
            <person name="Bloem J."/>
            <person name="Labutti K."/>
            <person name="Salamov A."/>
            <person name="Andreopoulos B."/>
            <person name="Baker S."/>
            <person name="Barry K."/>
            <person name="Bills G."/>
            <person name="Bluhm B."/>
            <person name="Cannon C."/>
            <person name="Castanera R."/>
            <person name="Culley D."/>
            <person name="Daum C."/>
            <person name="Ezra D."/>
            <person name="Gonzalez J."/>
            <person name="Henrissat B."/>
            <person name="Kuo A."/>
            <person name="Liang C."/>
            <person name="Lipzen A."/>
            <person name="Lutzoni F."/>
            <person name="Magnuson J."/>
            <person name="Mondo S."/>
            <person name="Nolan M."/>
            <person name="Ohm R."/>
            <person name="Pangilinan J."/>
            <person name="Park H.-J."/>
            <person name="Ramirez L."/>
            <person name="Alfaro M."/>
            <person name="Sun H."/>
            <person name="Tritt A."/>
            <person name="Yoshinaga Y."/>
            <person name="Zwiers L.-H."/>
            <person name="Turgeon B."/>
            <person name="Goodwin S."/>
            <person name="Spatafora J."/>
            <person name="Crous P."/>
            <person name="Grigoriev I."/>
        </authorList>
    </citation>
    <scope>NUCLEOTIDE SEQUENCE</scope>
    <source>
        <strain evidence="2">CBS 122367</strain>
    </source>
</reference>
<evidence type="ECO:0000313" key="2">
    <source>
        <dbReference type="EMBL" id="KAF2683030.1"/>
    </source>
</evidence>
<gene>
    <name evidence="2" type="ORF">K458DRAFT_390309</name>
</gene>
<feature type="compositionally biased region" description="Gly residues" evidence="1">
    <location>
        <begin position="137"/>
        <end position="165"/>
    </location>
</feature>
<evidence type="ECO:0008006" key="4">
    <source>
        <dbReference type="Google" id="ProtNLM"/>
    </source>
</evidence>
<sequence length="507" mass="54714">MLVDRYGNTGPSTNTVPEHLAWTDKEMDNQTVLSGQAVLASIFRTVSIRVSAGYIFENHVFALLDNMVIADTTKRGRPKYAELITKAIDAMYEDPVPAFPNRVSSILRDIGVVTLFGIGLTTSGPSASHHGTPAGSTGVGSGFGSVPGRGGGSGSGSGPGGGGGRLPPPPPYYGNKPNDNTCYQNALLQAKVTVPNFANTVRNDTGSGNLVSLLKNLAITCTDVPANTFGPLRAFCDDIKGVAFDNNNSTRAGYFRKFINGNPVQQDAADFYQSIKEHCYTKRGQVWPSFLVNIHLRCTVCKIIWILDQPEMQDVSFSLSLGRPAKFKIWAIICYIGGDSKKFTDLEFIFTHYYAYIWHTNGAWYKLDDSRRTSVDIIELQSATRDAHLFFLEQVGGAGTTTTTVGTGRMTGIMDTSIAKKLSETSLSAMIGELTGLIGLSVQLEIVTQSMIILDLVYGLTQILPRLPRTSAEILLAGWQFGNEKSNNVEIGEIGIVAANVDSGPQS</sequence>
<dbReference type="InterPro" id="IPR038765">
    <property type="entry name" value="Papain-like_cys_pep_sf"/>
</dbReference>
<feature type="region of interest" description="Disordered" evidence="1">
    <location>
        <begin position="125"/>
        <end position="178"/>
    </location>
</feature>
<organism evidence="2 3">
    <name type="scientific">Lentithecium fluviatile CBS 122367</name>
    <dbReference type="NCBI Taxonomy" id="1168545"/>
    <lineage>
        <taxon>Eukaryota</taxon>
        <taxon>Fungi</taxon>
        <taxon>Dikarya</taxon>
        <taxon>Ascomycota</taxon>
        <taxon>Pezizomycotina</taxon>
        <taxon>Dothideomycetes</taxon>
        <taxon>Pleosporomycetidae</taxon>
        <taxon>Pleosporales</taxon>
        <taxon>Massarineae</taxon>
        <taxon>Lentitheciaceae</taxon>
        <taxon>Lentithecium</taxon>
    </lineage>
</organism>
<accession>A0A6G1IYL3</accession>
<evidence type="ECO:0000313" key="3">
    <source>
        <dbReference type="Proteomes" id="UP000799291"/>
    </source>
</evidence>
<proteinExistence type="predicted"/>
<dbReference type="SUPFAM" id="SSF54001">
    <property type="entry name" value="Cysteine proteinases"/>
    <property type="match status" value="1"/>
</dbReference>
<dbReference type="Proteomes" id="UP000799291">
    <property type="component" value="Unassembled WGS sequence"/>
</dbReference>
<protein>
    <recommendedName>
        <fullName evidence="4">USP domain-containing protein</fullName>
    </recommendedName>
</protein>
<name>A0A6G1IYL3_9PLEO</name>
<dbReference type="AlphaFoldDB" id="A0A6G1IYL3"/>
<keyword evidence="3" id="KW-1185">Reference proteome</keyword>
<evidence type="ECO:0000256" key="1">
    <source>
        <dbReference type="SAM" id="MobiDB-lite"/>
    </source>
</evidence>